<name>A0A2N7C9U4_VIBSP</name>
<proteinExistence type="predicted"/>
<evidence type="ECO:0000313" key="1">
    <source>
        <dbReference type="EMBL" id="PMF18233.1"/>
    </source>
</evidence>
<evidence type="ECO:0008006" key="3">
    <source>
        <dbReference type="Google" id="ProtNLM"/>
    </source>
</evidence>
<dbReference type="AlphaFoldDB" id="A0A2N7C9U4"/>
<reference evidence="2" key="1">
    <citation type="submission" date="2016-07" db="EMBL/GenBank/DDBJ databases">
        <title>Nontailed viruses are major unrecognized killers of bacteria in the ocean.</title>
        <authorList>
            <person name="Kauffman K."/>
            <person name="Hussain F."/>
            <person name="Yang J."/>
            <person name="Arevalo P."/>
            <person name="Brown J."/>
            <person name="Cutler M."/>
            <person name="Kelly L."/>
            <person name="Polz M.F."/>
        </authorList>
    </citation>
    <scope>NUCLEOTIDE SEQUENCE [LARGE SCALE GENOMIC DNA]</scope>
    <source>
        <strain evidence="2">10N.286.54.F3</strain>
    </source>
</reference>
<sequence>MARLAPKVETIRALFARSGNQCALPGCTHPMVNLKQKFVGQICHIEAAMPQGERYNTEQSDEERRSYDNLVLLCYQHHIETDDTNEYTVQKLKQIKFCHESNFLKSDFKINESELYKLTTEMERYWSHVERLNSSEHAMEELAFRVTTQNDYKLLFSSAINSVDRIEELLERLQASNDSLDSDFYKFIEKHDVDSTVLKKLSYSCSPFGLRSWEDFTLSKPNNLMQIRIDLLAIEVSYLELYLKTNSNDLSAREALELAKTKLADLAQNAILCD</sequence>
<dbReference type="RefSeq" id="WP_102483137.1">
    <property type="nucleotide sequence ID" value="NZ_JAKMZE010000010.1"/>
</dbReference>
<accession>A0A2N7C9U4</accession>
<comment type="caution">
    <text evidence="1">The sequence shown here is derived from an EMBL/GenBank/DDBJ whole genome shotgun (WGS) entry which is preliminary data.</text>
</comment>
<organism evidence="1 2">
    <name type="scientific">Vibrio splendidus</name>
    <dbReference type="NCBI Taxonomy" id="29497"/>
    <lineage>
        <taxon>Bacteria</taxon>
        <taxon>Pseudomonadati</taxon>
        <taxon>Pseudomonadota</taxon>
        <taxon>Gammaproteobacteria</taxon>
        <taxon>Vibrionales</taxon>
        <taxon>Vibrionaceae</taxon>
        <taxon>Vibrio</taxon>
    </lineage>
</organism>
<gene>
    <name evidence="1" type="ORF">BCV19_16785</name>
</gene>
<dbReference type="EMBL" id="MCSW01000210">
    <property type="protein sequence ID" value="PMF18233.1"/>
    <property type="molecule type" value="Genomic_DNA"/>
</dbReference>
<evidence type="ECO:0000313" key="2">
    <source>
        <dbReference type="Proteomes" id="UP000235405"/>
    </source>
</evidence>
<protein>
    <recommendedName>
        <fullName evidence="3">HNH endonuclease</fullName>
    </recommendedName>
</protein>
<dbReference type="Proteomes" id="UP000235405">
    <property type="component" value="Unassembled WGS sequence"/>
</dbReference>